<dbReference type="InterPro" id="IPR011701">
    <property type="entry name" value="MFS"/>
</dbReference>
<dbReference type="PANTHER" id="PTHR11360:SF284">
    <property type="entry name" value="EG:103B4.3 PROTEIN-RELATED"/>
    <property type="match status" value="1"/>
</dbReference>
<feature type="transmembrane region" description="Helical" evidence="3">
    <location>
        <begin position="220"/>
        <end position="240"/>
    </location>
</feature>
<evidence type="ECO:0000256" key="3">
    <source>
        <dbReference type="SAM" id="Phobius"/>
    </source>
</evidence>
<feature type="transmembrane region" description="Helical" evidence="3">
    <location>
        <begin position="164"/>
        <end position="182"/>
    </location>
</feature>
<feature type="compositionally biased region" description="Basic and acidic residues" evidence="2">
    <location>
        <begin position="356"/>
        <end position="367"/>
    </location>
</feature>
<reference evidence="5" key="1">
    <citation type="submission" date="2022-11" db="EMBL/GenBank/DDBJ databases">
        <title>Centuries of genome instability and evolution in soft-shell clam transmissible cancer (bioRxiv).</title>
        <authorList>
            <person name="Hart S.F.M."/>
            <person name="Yonemitsu M.A."/>
            <person name="Giersch R.M."/>
            <person name="Beal B.F."/>
            <person name="Arriagada G."/>
            <person name="Davis B.W."/>
            <person name="Ostrander E.A."/>
            <person name="Goff S.P."/>
            <person name="Metzger M.J."/>
        </authorList>
    </citation>
    <scope>NUCLEOTIDE SEQUENCE</scope>
    <source>
        <strain evidence="5">MELC-2E11</strain>
        <tissue evidence="5">Siphon/mantle</tissue>
    </source>
</reference>
<feature type="transmembrane region" description="Helical" evidence="3">
    <location>
        <begin position="252"/>
        <end position="271"/>
    </location>
</feature>
<dbReference type="EMBL" id="CP111017">
    <property type="protein sequence ID" value="WAR07495.1"/>
    <property type="molecule type" value="Genomic_DNA"/>
</dbReference>
<keyword evidence="3" id="KW-1133">Transmembrane helix</keyword>
<feature type="transmembrane region" description="Helical" evidence="3">
    <location>
        <begin position="506"/>
        <end position="525"/>
    </location>
</feature>
<feature type="domain" description="Major facilitator superfamily (MFS) profile" evidence="4">
    <location>
        <begin position="129"/>
        <end position="650"/>
    </location>
</feature>
<dbReference type="SUPFAM" id="SSF103473">
    <property type="entry name" value="MFS general substrate transporter"/>
    <property type="match status" value="1"/>
</dbReference>
<keyword evidence="3" id="KW-0472">Membrane</keyword>
<feature type="transmembrane region" description="Helical" evidence="3">
    <location>
        <begin position="194"/>
        <end position="214"/>
    </location>
</feature>
<feature type="transmembrane region" description="Helical" evidence="3">
    <location>
        <begin position="628"/>
        <end position="649"/>
    </location>
</feature>
<feature type="transmembrane region" description="Helical" evidence="3">
    <location>
        <begin position="127"/>
        <end position="152"/>
    </location>
</feature>
<feature type="region of interest" description="Disordered" evidence="2">
    <location>
        <begin position="27"/>
        <end position="111"/>
    </location>
</feature>
<feature type="region of interest" description="Disordered" evidence="2">
    <location>
        <begin position="383"/>
        <end position="411"/>
    </location>
</feature>
<dbReference type="InterPro" id="IPR020846">
    <property type="entry name" value="MFS_dom"/>
</dbReference>
<dbReference type="Gene3D" id="1.20.1250.20">
    <property type="entry name" value="MFS general substrate transporter like domains"/>
    <property type="match status" value="2"/>
</dbReference>
<dbReference type="Proteomes" id="UP001164746">
    <property type="component" value="Chromosome 6"/>
</dbReference>
<dbReference type="InterPro" id="IPR008948">
    <property type="entry name" value="L-Aspartase-like"/>
</dbReference>
<feature type="region of interest" description="Disordered" evidence="2">
    <location>
        <begin position="336"/>
        <end position="367"/>
    </location>
</feature>
<dbReference type="CDD" id="cd17352">
    <property type="entry name" value="MFS_MCT_SLC16"/>
    <property type="match status" value="1"/>
</dbReference>
<feature type="transmembrane region" description="Helical" evidence="3">
    <location>
        <begin position="468"/>
        <end position="486"/>
    </location>
</feature>
<keyword evidence="3" id="KW-0812">Transmembrane</keyword>
<dbReference type="Pfam" id="PF07690">
    <property type="entry name" value="MFS_1"/>
    <property type="match status" value="2"/>
</dbReference>
<feature type="transmembrane region" description="Helical" evidence="3">
    <location>
        <begin position="537"/>
        <end position="557"/>
    </location>
</feature>
<protein>
    <submittedName>
        <fullName evidence="5">MOT9-like protein</fullName>
    </submittedName>
</protein>
<dbReference type="InterPro" id="IPR050327">
    <property type="entry name" value="Proton-linked_MCT"/>
</dbReference>
<dbReference type="SUPFAM" id="SSF48557">
    <property type="entry name" value="L-aspartase-like"/>
    <property type="match status" value="1"/>
</dbReference>
<evidence type="ECO:0000256" key="1">
    <source>
        <dbReference type="ARBA" id="ARBA00004141"/>
    </source>
</evidence>
<evidence type="ECO:0000256" key="2">
    <source>
        <dbReference type="SAM" id="MobiDB-lite"/>
    </source>
</evidence>
<evidence type="ECO:0000259" key="4">
    <source>
        <dbReference type="PROSITE" id="PS50850"/>
    </source>
</evidence>
<organism evidence="5 6">
    <name type="scientific">Mya arenaria</name>
    <name type="common">Soft-shell clam</name>
    <dbReference type="NCBI Taxonomy" id="6604"/>
    <lineage>
        <taxon>Eukaryota</taxon>
        <taxon>Metazoa</taxon>
        <taxon>Spiralia</taxon>
        <taxon>Lophotrochozoa</taxon>
        <taxon>Mollusca</taxon>
        <taxon>Bivalvia</taxon>
        <taxon>Autobranchia</taxon>
        <taxon>Heteroconchia</taxon>
        <taxon>Euheterodonta</taxon>
        <taxon>Imparidentia</taxon>
        <taxon>Neoheterodontei</taxon>
        <taxon>Myida</taxon>
        <taxon>Myoidea</taxon>
        <taxon>Myidae</taxon>
        <taxon>Mya</taxon>
    </lineage>
</organism>
<dbReference type="PANTHER" id="PTHR11360">
    <property type="entry name" value="MONOCARBOXYLATE TRANSPORTER"/>
    <property type="match status" value="1"/>
</dbReference>
<feature type="transmembrane region" description="Helical" evidence="3">
    <location>
        <begin position="563"/>
        <end position="585"/>
    </location>
</feature>
<evidence type="ECO:0000313" key="5">
    <source>
        <dbReference type="EMBL" id="WAR07495.1"/>
    </source>
</evidence>
<feature type="transmembrane region" description="Helical" evidence="3">
    <location>
        <begin position="283"/>
        <end position="302"/>
    </location>
</feature>
<evidence type="ECO:0000313" key="6">
    <source>
        <dbReference type="Proteomes" id="UP001164746"/>
    </source>
</evidence>
<feature type="compositionally biased region" description="Polar residues" evidence="2">
    <location>
        <begin position="27"/>
        <end position="39"/>
    </location>
</feature>
<feature type="transmembrane region" description="Helical" evidence="3">
    <location>
        <begin position="597"/>
        <end position="616"/>
    </location>
</feature>
<feature type="compositionally biased region" description="Basic and acidic residues" evidence="2">
    <location>
        <begin position="389"/>
        <end position="411"/>
    </location>
</feature>
<dbReference type="Gene3D" id="1.20.200.10">
    <property type="entry name" value="Fumarase/aspartase (Central domain)"/>
    <property type="match status" value="1"/>
</dbReference>
<proteinExistence type="predicted"/>
<dbReference type="InterPro" id="IPR036259">
    <property type="entry name" value="MFS_trans_sf"/>
</dbReference>
<keyword evidence="6" id="KW-1185">Reference proteome</keyword>
<gene>
    <name evidence="5" type="ORF">MAR_017453</name>
</gene>
<comment type="subcellular location">
    <subcellularLocation>
        <location evidence="1">Membrane</location>
        <topology evidence="1">Multi-pass membrane protein</topology>
    </subcellularLocation>
</comment>
<dbReference type="PROSITE" id="PS50850">
    <property type="entry name" value="MFS"/>
    <property type="match status" value="1"/>
</dbReference>
<sequence>MYSTRKRLLIKTQTKLVMCVQSDAANNTECQCTGSPEQNDATERSRISPSAPEDGTEGSRISSTAPDNATERSRISPTAPDDVTERHQFGPPAHDSTKRKRIGPPTPDGTMKLRCVGPSAPDGGWGWVIVICATVLNFLIGGAVNSFGVIYVELLDVFQESSGKTAWVGSMANAMGLLLGPVSSALSSRFSCRTMVVVGGVLTAAGWALTGLMPRLEYMFLTYGLLAGIGKSLAYTPSIVILGQWFRRRHSLATGIAVAGAGIGTFAFAPVLEMLFKHVEFKYTMFIMAGVMVNISICGLFFRDVPNDKSAFTIDEDKERANDIYFIETVTNEQSRTESDYCDEQDMQTKNANEQSRNESDTCYEQDKQRKITNEQCRNESDYCDEQDMQGKTRNEQCRNESDYCDEQDKQRKITNEQCRNESDYCDEQDMQRKNANDTRYEQTSGNSTFVQNGFREYLDYTLLKRPLFLCFGVSVMLATCGHSPATVMLPPLAIEHHVTPQRAAFLLSITGIADIVGRLAFGFLCDIDILRNNRKYLYMASIFISGIANITCGFSTQYWQFATYSVIFGLFAGSYNALTPVILVDLLGSGKLASSFGLALLFQGTGFLLGPPMAGWIRDALGNYQSAFHFAGISMLASSFVMGLSALCDCKRRKKHTKDVEIFSEPSGNVQLVGRFRIRSYITISAAAFVPCIPDASLKAAIRSSHRNIKSYHSVFSNKLVAPGYCSQRLSASSMARYLRSRRSTAWAVRHNRSDTIISTISTASAVSRALTNAIELTDWLCVSALITWLLMGFTKWSSSDMYEAIAISLPLSPKSRLISHPLRFGDSPNKEQFPTYTHQLSGLINGDWPVAETLVDALRRINFELNSTNDNPNIDHRKNTIAHGANYQGETMSIAILKI</sequence>
<name>A0ABY7EEK7_MYAAR</name>
<accession>A0ABY7EEK7</accession>